<dbReference type="AlphaFoldDB" id="A0A2G9V3N4"/>
<keyword evidence="3" id="KW-1185">Reference proteome</keyword>
<evidence type="ECO:0000313" key="3">
    <source>
        <dbReference type="Proteomes" id="UP000230423"/>
    </source>
</evidence>
<evidence type="ECO:0008006" key="4">
    <source>
        <dbReference type="Google" id="ProtNLM"/>
    </source>
</evidence>
<organism evidence="2 3">
    <name type="scientific">Teladorsagia circumcincta</name>
    <name type="common">Brown stomach worm</name>
    <name type="synonym">Ostertagia circumcincta</name>
    <dbReference type="NCBI Taxonomy" id="45464"/>
    <lineage>
        <taxon>Eukaryota</taxon>
        <taxon>Metazoa</taxon>
        <taxon>Ecdysozoa</taxon>
        <taxon>Nematoda</taxon>
        <taxon>Chromadorea</taxon>
        <taxon>Rhabditida</taxon>
        <taxon>Rhabditina</taxon>
        <taxon>Rhabditomorpha</taxon>
        <taxon>Strongyloidea</taxon>
        <taxon>Trichostrongylidae</taxon>
        <taxon>Teladorsagia</taxon>
    </lineage>
</organism>
<keyword evidence="1" id="KW-0732">Signal</keyword>
<evidence type="ECO:0000313" key="2">
    <source>
        <dbReference type="EMBL" id="PIO77016.1"/>
    </source>
</evidence>
<proteinExistence type="predicted"/>
<protein>
    <recommendedName>
        <fullName evidence="4">Secreted protein</fullName>
    </recommendedName>
</protein>
<feature type="chain" id="PRO_5013829681" description="Secreted protein" evidence="1">
    <location>
        <begin position="21"/>
        <end position="116"/>
    </location>
</feature>
<reference evidence="2 3" key="1">
    <citation type="submission" date="2015-09" db="EMBL/GenBank/DDBJ databases">
        <title>Draft genome of the parasitic nematode Teladorsagia circumcincta isolate WARC Sus (inbred).</title>
        <authorList>
            <person name="Mitreva M."/>
        </authorList>
    </citation>
    <scope>NUCLEOTIDE SEQUENCE [LARGE SCALE GENOMIC DNA]</scope>
    <source>
        <strain evidence="2 3">S</strain>
    </source>
</reference>
<dbReference type="EMBL" id="KZ345015">
    <property type="protein sequence ID" value="PIO77016.1"/>
    <property type="molecule type" value="Genomic_DNA"/>
</dbReference>
<sequence length="116" mass="13220">MLFVFILLALLLVSTGPTEAQNGMQFQRCASPKEMQIVFLWYFWWAHGSLPPVSETCRLIAPGSDTVNRGKTSTWWDRSLARDAWKSLKNTSVEVPGTFKLYATKYVCFILLQQNA</sequence>
<accession>A0A2G9V3N4</accession>
<feature type="signal peptide" evidence="1">
    <location>
        <begin position="1"/>
        <end position="20"/>
    </location>
</feature>
<dbReference type="Proteomes" id="UP000230423">
    <property type="component" value="Unassembled WGS sequence"/>
</dbReference>
<gene>
    <name evidence="2" type="ORF">TELCIR_00881</name>
</gene>
<name>A0A2G9V3N4_TELCI</name>
<evidence type="ECO:0000256" key="1">
    <source>
        <dbReference type="SAM" id="SignalP"/>
    </source>
</evidence>